<dbReference type="EMBL" id="AP018732">
    <property type="protein sequence ID" value="BBE42675.1"/>
    <property type="molecule type" value="Genomic_DNA"/>
</dbReference>
<evidence type="ECO:0000313" key="6">
    <source>
        <dbReference type="Proteomes" id="UP000509448"/>
    </source>
</evidence>
<dbReference type="InterPro" id="IPR014001">
    <property type="entry name" value="Helicase_ATP-bd"/>
</dbReference>
<keyword evidence="5" id="KW-0347">Helicase</keyword>
<sequence length="1041" mass="118203">MEALAPGDTSAVLGELGYDYYSYEEEAVRPELSEVKFSDLLPGLSSSDDPELFELSRRNLYRHQEEAYRALEAGRNLILRSGTGSGKTEAWLLHVARGGVKALAIYPTLALANDQIRRIIGISRATGLKVEALDALRRDDLVQANGRAALRARIAELDVLVTNPAFLLNEVKKLVAGTRGRLMDRFLSSVGLIVIDELDFYGPREIALLLSSLRLLRELASDGFRVAVLTATLSDPGPLADFIRELTGHEVSVVEGRPFRVRNRVYVVLGKDLRRIWEELRSHESELRASGSVGDDLLEALGDYEKFRLVHYKVMEAARALGIAIPGTEYDPVEVLRRYVEDPVLTLVFTRNIAKAEELGRRLRSVLPPELQGRVAVHHHLASRIDRAEQEERARRGEVKILISPRTLSQGLDIGLVGRIVHVGLPESTREFVQKEGRKGRRESLEYSETVVFPLSAWDRELLSRGVETLRRWMELGPERALVNPRNKYMELFESLAQFISPSMRPSMPRERYEFLRSMGLVEGNELTDAGKRVWRNMNFYEFAPPFGVKRLMDEEPSPRYLEDVSHCDLVEKFQPGSIDYSADGVVVEHRRSEGAVTAIVERRLSERTLWDYAPLAQAYEEYEKAKFQWRERPNLFSDYVNGRLHSDVRCIVYPPRRGFGRYDKIPNRVLWRIYSSQPFVRRVSERTVVRRDMRVVDVPASTSGRYSDYTYGVNLELDPTEDVNLIRIGLAYTLIVLRRRHGISLDALQYDLGKVGEKKYMGLHEPESSGLLEELDWSALRSEVESYQPDDLDDVLMSALDEYAYADFLGYGLRWDIARAYAVKAIDYFLLQQRVVMRVRGRPVSVPKPSRALRLLSLEAMSLPLDDDGRIRLIAVATHDGEKPSATVLKSEFGLLSGDADEVRRGIFSAVDSGFKVLVYDLRSVLDALTSSGMSSVAMLLRQMESDGSLVEVRREVSAALGEDVPLTDADEAVLGRERKVGLAELRREYEYATSKVRGREYSDWEYYLRYLEGYLEEFVKENAESALLLHLVAERLRGP</sequence>
<dbReference type="SMART" id="SM00487">
    <property type="entry name" value="DEXDc"/>
    <property type="match status" value="1"/>
</dbReference>
<organism evidence="5 6">
    <name type="scientific">Conexivisphaera calida</name>
    <dbReference type="NCBI Taxonomy" id="1874277"/>
    <lineage>
        <taxon>Archaea</taxon>
        <taxon>Nitrososphaerota</taxon>
        <taxon>Conexivisphaeria</taxon>
        <taxon>Conexivisphaerales</taxon>
        <taxon>Conexivisphaeraceae</taxon>
        <taxon>Conexivisphaera</taxon>
    </lineage>
</organism>
<dbReference type="PANTHER" id="PTHR47957">
    <property type="entry name" value="ATP-DEPENDENT HELICASE HRQ1"/>
    <property type="match status" value="1"/>
</dbReference>
<dbReference type="InterPro" id="IPR001650">
    <property type="entry name" value="Helicase_C-like"/>
</dbReference>
<reference evidence="5 6" key="1">
    <citation type="journal article" date="2019" name="ISME J.">
        <title>Isolation and characterization of a thermophilic sulfur- and iron-reducing thaumarchaeote from a terrestrial acidic hot spring.</title>
        <authorList>
            <person name="Kato S."/>
            <person name="Itoh T."/>
            <person name="Yuki M."/>
            <person name="Nagamori M."/>
            <person name="Ohnishi M."/>
            <person name="Uematsu K."/>
            <person name="Suzuki K."/>
            <person name="Takashina T."/>
            <person name="Ohkuma M."/>
        </authorList>
    </citation>
    <scope>NUCLEOTIDE SEQUENCE [LARGE SCALE GENOMIC DNA]</scope>
    <source>
        <strain evidence="5 6">NAS-02</strain>
    </source>
</reference>
<dbReference type="Gene3D" id="3.40.50.300">
    <property type="entry name" value="P-loop containing nucleotide triphosphate hydrolases"/>
    <property type="match status" value="2"/>
</dbReference>
<gene>
    <name evidence="5" type="ORF">NAS2_1286</name>
</gene>
<evidence type="ECO:0000256" key="2">
    <source>
        <dbReference type="ARBA" id="ARBA00022840"/>
    </source>
</evidence>
<dbReference type="AlphaFoldDB" id="A0A4P2VP52"/>
<dbReference type="Pfam" id="PF00270">
    <property type="entry name" value="DEAD"/>
    <property type="match status" value="1"/>
</dbReference>
<dbReference type="RefSeq" id="WP_174448887.1">
    <property type="nucleotide sequence ID" value="NZ_AP018732.1"/>
</dbReference>
<keyword evidence="1" id="KW-0547">Nucleotide-binding</keyword>
<keyword evidence="5" id="KW-0378">Hydrolase</keyword>
<evidence type="ECO:0000313" key="5">
    <source>
        <dbReference type="EMBL" id="BBE42675.1"/>
    </source>
</evidence>
<dbReference type="GO" id="GO:0006289">
    <property type="term" value="P:nucleotide-excision repair"/>
    <property type="evidence" value="ECO:0007669"/>
    <property type="project" value="TreeGrafter"/>
</dbReference>
<dbReference type="GO" id="GO:0043138">
    <property type="term" value="F:3'-5' DNA helicase activity"/>
    <property type="evidence" value="ECO:0007669"/>
    <property type="project" value="TreeGrafter"/>
</dbReference>
<evidence type="ECO:0000256" key="1">
    <source>
        <dbReference type="ARBA" id="ARBA00022741"/>
    </source>
</evidence>
<dbReference type="PROSITE" id="PS51192">
    <property type="entry name" value="HELICASE_ATP_BIND_1"/>
    <property type="match status" value="1"/>
</dbReference>
<dbReference type="GeneID" id="55585099"/>
<dbReference type="PROSITE" id="PS51194">
    <property type="entry name" value="HELICASE_CTER"/>
    <property type="match status" value="1"/>
</dbReference>
<protein>
    <submittedName>
        <fullName evidence="5">ATP-dependent helicase</fullName>
    </submittedName>
</protein>
<dbReference type="Proteomes" id="UP000509448">
    <property type="component" value="Chromosome"/>
</dbReference>
<dbReference type="SUPFAM" id="SSF52540">
    <property type="entry name" value="P-loop containing nucleoside triphosphate hydrolases"/>
    <property type="match status" value="1"/>
</dbReference>
<keyword evidence="2" id="KW-0067">ATP-binding</keyword>
<evidence type="ECO:0000259" key="4">
    <source>
        <dbReference type="PROSITE" id="PS51194"/>
    </source>
</evidence>
<dbReference type="InterPro" id="IPR011545">
    <property type="entry name" value="DEAD/DEAH_box_helicase_dom"/>
</dbReference>
<dbReference type="GO" id="GO:0003676">
    <property type="term" value="F:nucleic acid binding"/>
    <property type="evidence" value="ECO:0007669"/>
    <property type="project" value="InterPro"/>
</dbReference>
<feature type="domain" description="Helicase ATP-binding" evidence="3">
    <location>
        <begin position="68"/>
        <end position="251"/>
    </location>
</feature>
<accession>A0A4P2VP52</accession>
<dbReference type="PANTHER" id="PTHR47957:SF3">
    <property type="entry name" value="ATP-DEPENDENT HELICASE HRQ1"/>
    <property type="match status" value="1"/>
</dbReference>
<keyword evidence="6" id="KW-1185">Reference proteome</keyword>
<dbReference type="OrthoDB" id="36796at2157"/>
<dbReference type="Pfam" id="PF00271">
    <property type="entry name" value="Helicase_C"/>
    <property type="match status" value="1"/>
</dbReference>
<dbReference type="GO" id="GO:0005524">
    <property type="term" value="F:ATP binding"/>
    <property type="evidence" value="ECO:0007669"/>
    <property type="project" value="UniProtKB-KW"/>
</dbReference>
<dbReference type="InterPro" id="IPR027417">
    <property type="entry name" value="P-loop_NTPase"/>
</dbReference>
<dbReference type="SMART" id="SM00490">
    <property type="entry name" value="HELICc"/>
    <property type="match status" value="1"/>
</dbReference>
<dbReference type="KEGG" id="ccai:NAS2_1286"/>
<proteinExistence type="predicted"/>
<dbReference type="GO" id="GO:0036297">
    <property type="term" value="P:interstrand cross-link repair"/>
    <property type="evidence" value="ECO:0007669"/>
    <property type="project" value="TreeGrafter"/>
</dbReference>
<name>A0A4P2VP52_9ARCH</name>
<evidence type="ECO:0000259" key="3">
    <source>
        <dbReference type="PROSITE" id="PS51192"/>
    </source>
</evidence>
<feature type="domain" description="Helicase C-terminal" evidence="4">
    <location>
        <begin position="332"/>
        <end position="489"/>
    </location>
</feature>